<evidence type="ECO:0000259" key="1">
    <source>
        <dbReference type="Pfam" id="PF17765"/>
    </source>
</evidence>
<reference evidence="2 3" key="1">
    <citation type="submission" date="2023-06" db="EMBL/GenBank/DDBJ databases">
        <authorList>
            <person name="Oyuntsetseg B."/>
            <person name="Kim S.B."/>
        </authorList>
    </citation>
    <scope>NUCLEOTIDE SEQUENCE [LARGE SCALE GENOMIC DNA]</scope>
    <source>
        <strain evidence="2 3">2-15</strain>
    </source>
</reference>
<name>A0A9Y2N030_9PSEU</name>
<proteinExistence type="predicted"/>
<dbReference type="EMBL" id="CP127294">
    <property type="protein sequence ID" value="WIX83243.1"/>
    <property type="molecule type" value="Genomic_DNA"/>
</dbReference>
<organism evidence="2 3">
    <name type="scientific">Amycolatopsis carbonis</name>
    <dbReference type="NCBI Taxonomy" id="715471"/>
    <lineage>
        <taxon>Bacteria</taxon>
        <taxon>Bacillati</taxon>
        <taxon>Actinomycetota</taxon>
        <taxon>Actinomycetes</taxon>
        <taxon>Pseudonocardiales</taxon>
        <taxon>Pseudonocardiaceae</taxon>
        <taxon>Amycolatopsis</taxon>
    </lineage>
</organism>
<gene>
    <name evidence="2" type="ORF">QRX50_22020</name>
</gene>
<dbReference type="RefSeq" id="WP_285973797.1">
    <property type="nucleotide sequence ID" value="NZ_CP127294.1"/>
</dbReference>
<protein>
    <submittedName>
        <fullName evidence="2">Transcriptional regulator</fullName>
    </submittedName>
</protein>
<feature type="domain" description="MmyB-like transcription regulator ligand binding" evidence="1">
    <location>
        <begin position="95"/>
        <end position="260"/>
    </location>
</feature>
<dbReference type="Gene3D" id="3.30.450.180">
    <property type="match status" value="1"/>
</dbReference>
<dbReference type="KEGG" id="acab:QRX50_22020"/>
<dbReference type="Proteomes" id="UP001236014">
    <property type="component" value="Chromosome"/>
</dbReference>
<dbReference type="PANTHER" id="PTHR35010">
    <property type="entry name" value="BLL4672 PROTEIN-RELATED"/>
    <property type="match status" value="1"/>
</dbReference>
<evidence type="ECO:0000313" key="2">
    <source>
        <dbReference type="EMBL" id="WIX83243.1"/>
    </source>
</evidence>
<dbReference type="PANTHER" id="PTHR35010:SF2">
    <property type="entry name" value="BLL4672 PROTEIN"/>
    <property type="match status" value="1"/>
</dbReference>
<sequence>MNRTALAEFLRLRRAKLRPEDVGLYAGLRRRAPGLRREEVARLEQQRAPQPSEQLLAALAGALRLTESEREYLFNVAGRTAPVADPRNTAEQAAPTLLRALPFVTGAPAVIVSNLGDVLVKNDLARALCGDPSHSTGLARSETYRWFTEPAWRRHWAEQDRARQSRYRVAALRAAYGSMGPRSRAGELVRALQEASEEFARLWELHEVASCAADHLTLVHPSLGEIELERHSLFAEDRSQALVVLLPKPGSESERKIRLLGERENGLVPAPREEIPGSGRLAGELPVIRGAG</sequence>
<evidence type="ECO:0000313" key="3">
    <source>
        <dbReference type="Proteomes" id="UP001236014"/>
    </source>
</evidence>
<dbReference type="Pfam" id="PF17765">
    <property type="entry name" value="MLTR_LBD"/>
    <property type="match status" value="1"/>
</dbReference>
<dbReference type="AlphaFoldDB" id="A0A9Y2N030"/>
<dbReference type="InterPro" id="IPR041413">
    <property type="entry name" value="MLTR_LBD"/>
</dbReference>
<keyword evidence="3" id="KW-1185">Reference proteome</keyword>
<accession>A0A9Y2N030</accession>